<organism evidence="1 2">
    <name type="scientific">Meridianimarinicoccus marinus</name>
    <dbReference type="NCBI Taxonomy" id="3231483"/>
    <lineage>
        <taxon>Bacteria</taxon>
        <taxon>Pseudomonadati</taxon>
        <taxon>Pseudomonadota</taxon>
        <taxon>Alphaproteobacteria</taxon>
        <taxon>Rhodobacterales</taxon>
        <taxon>Paracoccaceae</taxon>
        <taxon>Meridianimarinicoccus</taxon>
    </lineage>
</organism>
<evidence type="ECO:0000313" key="1">
    <source>
        <dbReference type="EMBL" id="MEV8466142.1"/>
    </source>
</evidence>
<proteinExistence type="predicted"/>
<gene>
    <name evidence="1" type="ORF">AB0T83_04990</name>
</gene>
<protein>
    <submittedName>
        <fullName evidence="1">Uncharacterized protein</fullName>
    </submittedName>
</protein>
<reference evidence="1 2" key="1">
    <citation type="submission" date="2024-07" db="EMBL/GenBank/DDBJ databases">
        <authorList>
            <person name="Kang M."/>
        </authorList>
    </citation>
    <scope>NUCLEOTIDE SEQUENCE [LARGE SCALE GENOMIC DNA]</scope>
    <source>
        <strain evidence="1 2">DFM31</strain>
    </source>
</reference>
<dbReference type="EMBL" id="JBFBVU010000004">
    <property type="protein sequence ID" value="MEV8466142.1"/>
    <property type="molecule type" value="Genomic_DNA"/>
</dbReference>
<accession>A0ABV3L519</accession>
<evidence type="ECO:0000313" key="2">
    <source>
        <dbReference type="Proteomes" id="UP001553161"/>
    </source>
</evidence>
<dbReference type="Proteomes" id="UP001553161">
    <property type="component" value="Unassembled WGS sequence"/>
</dbReference>
<name>A0ABV3L519_9RHOB</name>
<keyword evidence="2" id="KW-1185">Reference proteome</keyword>
<dbReference type="RefSeq" id="WP_366191952.1">
    <property type="nucleotide sequence ID" value="NZ_JBFBVU010000004.1"/>
</dbReference>
<sequence length="270" mass="29669">MPPDRRRDALPDIPGLRDSILPLCDGYYLEPSVKFRADARESARMVLGIHRDEARPGLRQALIGAARALGVPDTGQDEIDLLFAEAHMLLLGQEGAGASAVRKIYLEFPQAPAHLPELRYIAWKVAPGRPVVRSLYRRVPVAAVLRNRQWPMAETTAPALAAPLFEILRIAAKSCPPEELTLMTVEEAGTLRASLNFSFYESRLHLPDIADPLARAVSAMGQDPALPEFSATAAVGHLSWGLDRDGNPFLTIYADARRRERRAPGDPELS</sequence>
<comment type="caution">
    <text evidence="1">The sequence shown here is derived from an EMBL/GenBank/DDBJ whole genome shotgun (WGS) entry which is preliminary data.</text>
</comment>